<gene>
    <name evidence="2" type="ORF">ACFS7Y_04900</name>
</gene>
<accession>A0ABW6BDY3</accession>
<keyword evidence="1" id="KW-0472">Membrane</keyword>
<comment type="caution">
    <text evidence="2">The sequence shown here is derived from an EMBL/GenBank/DDBJ whole genome shotgun (WGS) entry which is preliminary data.</text>
</comment>
<name>A0ABW6BDY3_9SPHI</name>
<evidence type="ECO:0000256" key="1">
    <source>
        <dbReference type="SAM" id="Phobius"/>
    </source>
</evidence>
<evidence type="ECO:0000313" key="3">
    <source>
        <dbReference type="Proteomes" id="UP001597525"/>
    </source>
</evidence>
<keyword evidence="3" id="KW-1185">Reference proteome</keyword>
<evidence type="ECO:0000313" key="2">
    <source>
        <dbReference type="EMBL" id="MFD2966709.1"/>
    </source>
</evidence>
<feature type="transmembrane region" description="Helical" evidence="1">
    <location>
        <begin position="145"/>
        <end position="168"/>
    </location>
</feature>
<dbReference type="Proteomes" id="UP001597525">
    <property type="component" value="Unassembled WGS sequence"/>
</dbReference>
<proteinExistence type="predicted"/>
<sequence>MWFLWNVRFLVVIGLLGLLILLLLPRLHDDKFITGVARSSPLSILFFLYFGILSAFIGGVQTYLIASFLILLFHRLFTETEKIRALEILSNLLAGIILMSLVPWLVHTFIYKLPMWGGYIQYYDTKGMDSVIENYLLFIQVQHDFLIRFYSIFDEPGTLGTLCAFVLYGNRYDFRRKTNIIILVGAITTFSMAFYALFLLGIFLQNLTQIRRIVIALTSLVVLTIIVYALFKDNETFQTTIINRFTDVDSSVESRESGYLDEFYKGFLQKPERIYGAGRGVMTDNPLLFKGQTYKFFVIEFGLAGVAILLMCYTFLLKKFDLMQVGCLVVFLLSFMQRPFAAQPWQILLFIMIIAELERRRFKQRDDLIV</sequence>
<feature type="transmembrane region" description="Helical" evidence="1">
    <location>
        <begin position="7"/>
        <end position="24"/>
    </location>
</feature>
<dbReference type="EMBL" id="JBHUPB010000004">
    <property type="protein sequence ID" value="MFD2966709.1"/>
    <property type="molecule type" value="Genomic_DNA"/>
</dbReference>
<feature type="transmembrane region" description="Helical" evidence="1">
    <location>
        <begin position="210"/>
        <end position="231"/>
    </location>
</feature>
<protein>
    <recommendedName>
        <fullName evidence="4">O-antigen ligase domain-containing protein</fullName>
    </recommendedName>
</protein>
<feature type="transmembrane region" description="Helical" evidence="1">
    <location>
        <begin position="85"/>
        <end position="106"/>
    </location>
</feature>
<evidence type="ECO:0008006" key="4">
    <source>
        <dbReference type="Google" id="ProtNLM"/>
    </source>
</evidence>
<feature type="transmembrane region" description="Helical" evidence="1">
    <location>
        <begin position="322"/>
        <end position="355"/>
    </location>
</feature>
<feature type="transmembrane region" description="Helical" evidence="1">
    <location>
        <begin position="296"/>
        <end position="316"/>
    </location>
</feature>
<keyword evidence="1" id="KW-1133">Transmembrane helix</keyword>
<dbReference type="RefSeq" id="WP_320182410.1">
    <property type="nucleotide sequence ID" value="NZ_CP138332.1"/>
</dbReference>
<feature type="transmembrane region" description="Helical" evidence="1">
    <location>
        <begin position="44"/>
        <end position="73"/>
    </location>
</feature>
<feature type="transmembrane region" description="Helical" evidence="1">
    <location>
        <begin position="180"/>
        <end position="204"/>
    </location>
</feature>
<reference evidence="3" key="1">
    <citation type="journal article" date="2019" name="Int. J. Syst. Evol. Microbiol.">
        <title>The Global Catalogue of Microorganisms (GCM) 10K type strain sequencing project: providing services to taxonomists for standard genome sequencing and annotation.</title>
        <authorList>
            <consortium name="The Broad Institute Genomics Platform"/>
            <consortium name="The Broad Institute Genome Sequencing Center for Infectious Disease"/>
            <person name="Wu L."/>
            <person name="Ma J."/>
        </authorList>
    </citation>
    <scope>NUCLEOTIDE SEQUENCE [LARGE SCALE GENOMIC DNA]</scope>
    <source>
        <strain evidence="3">KCTC 22814</strain>
    </source>
</reference>
<organism evidence="2 3">
    <name type="scientific">Sphingobacterium bambusae</name>
    <dbReference type="NCBI Taxonomy" id="662858"/>
    <lineage>
        <taxon>Bacteria</taxon>
        <taxon>Pseudomonadati</taxon>
        <taxon>Bacteroidota</taxon>
        <taxon>Sphingobacteriia</taxon>
        <taxon>Sphingobacteriales</taxon>
        <taxon>Sphingobacteriaceae</taxon>
        <taxon>Sphingobacterium</taxon>
    </lineage>
</organism>
<keyword evidence="1" id="KW-0812">Transmembrane</keyword>